<dbReference type="EMBL" id="MEUB01000065">
    <property type="protein sequence ID" value="OGC18818.1"/>
    <property type="molecule type" value="Genomic_DNA"/>
</dbReference>
<dbReference type="PANTHER" id="PTHR44196:SF1">
    <property type="entry name" value="DEHYDROGENASE_REDUCTASE SDR FAMILY MEMBER 7B"/>
    <property type="match status" value="1"/>
</dbReference>
<dbReference type="PRINTS" id="PR00081">
    <property type="entry name" value="GDHRDH"/>
</dbReference>
<proteinExistence type="inferred from homology"/>
<accession>A0A1F4SEG0</accession>
<evidence type="ECO:0000256" key="2">
    <source>
        <dbReference type="ARBA" id="ARBA00023002"/>
    </source>
</evidence>
<dbReference type="InterPro" id="IPR020904">
    <property type="entry name" value="Sc_DH/Rdtase_CS"/>
</dbReference>
<dbReference type="NCBIfam" id="NF004825">
    <property type="entry name" value="PRK06181.1"/>
    <property type="match status" value="1"/>
</dbReference>
<evidence type="ECO:0000256" key="4">
    <source>
        <dbReference type="SAM" id="Phobius"/>
    </source>
</evidence>
<dbReference type="Proteomes" id="UP000178417">
    <property type="component" value="Unassembled WGS sequence"/>
</dbReference>
<comment type="similarity">
    <text evidence="1 3">Belongs to the short-chain dehydrogenases/reductases (SDR) family.</text>
</comment>
<dbReference type="GO" id="GO:0016491">
    <property type="term" value="F:oxidoreductase activity"/>
    <property type="evidence" value="ECO:0007669"/>
    <property type="project" value="UniProtKB-KW"/>
</dbReference>
<evidence type="ECO:0000256" key="3">
    <source>
        <dbReference type="RuleBase" id="RU000363"/>
    </source>
</evidence>
<dbReference type="InterPro" id="IPR002347">
    <property type="entry name" value="SDR_fam"/>
</dbReference>
<evidence type="ECO:0000256" key="1">
    <source>
        <dbReference type="ARBA" id="ARBA00006484"/>
    </source>
</evidence>
<name>A0A1F4SEG0_UNCSA</name>
<dbReference type="Gene3D" id="3.40.50.720">
    <property type="entry name" value="NAD(P)-binding Rossmann-like Domain"/>
    <property type="match status" value="1"/>
</dbReference>
<keyword evidence="2" id="KW-0560">Oxidoreductase</keyword>
<dbReference type="GO" id="GO:0016020">
    <property type="term" value="C:membrane"/>
    <property type="evidence" value="ECO:0007669"/>
    <property type="project" value="TreeGrafter"/>
</dbReference>
<gene>
    <name evidence="5" type="ORF">A2310_08295</name>
</gene>
<protein>
    <submittedName>
        <fullName evidence="5">Short chain dehydrogenase</fullName>
    </submittedName>
</protein>
<keyword evidence="4" id="KW-0472">Membrane</keyword>
<dbReference type="STRING" id="1802579.A2310_08295"/>
<comment type="caution">
    <text evidence="5">The sequence shown here is derived from an EMBL/GenBank/DDBJ whole genome shotgun (WGS) entry which is preliminary data.</text>
</comment>
<dbReference type="SUPFAM" id="SSF51735">
    <property type="entry name" value="NAD(P)-binding Rossmann-fold domains"/>
    <property type="match status" value="1"/>
</dbReference>
<dbReference type="PROSITE" id="PS00061">
    <property type="entry name" value="ADH_SHORT"/>
    <property type="match status" value="1"/>
</dbReference>
<evidence type="ECO:0000313" key="5">
    <source>
        <dbReference type="EMBL" id="OGC18818.1"/>
    </source>
</evidence>
<dbReference type="InterPro" id="IPR036291">
    <property type="entry name" value="NAD(P)-bd_dom_sf"/>
</dbReference>
<dbReference type="AlphaFoldDB" id="A0A1F4SEG0"/>
<feature type="transmembrane region" description="Helical" evidence="4">
    <location>
        <begin position="239"/>
        <end position="261"/>
    </location>
</feature>
<dbReference type="PRINTS" id="PR00080">
    <property type="entry name" value="SDRFAMILY"/>
</dbReference>
<dbReference type="Pfam" id="PF00106">
    <property type="entry name" value="adh_short"/>
    <property type="match status" value="1"/>
</dbReference>
<reference evidence="5 6" key="1">
    <citation type="journal article" date="2016" name="Nat. Commun.">
        <title>Thousands of microbial genomes shed light on interconnected biogeochemical processes in an aquifer system.</title>
        <authorList>
            <person name="Anantharaman K."/>
            <person name="Brown C.T."/>
            <person name="Hug L.A."/>
            <person name="Sharon I."/>
            <person name="Castelle C.J."/>
            <person name="Probst A.J."/>
            <person name="Thomas B.C."/>
            <person name="Singh A."/>
            <person name="Wilkins M.J."/>
            <person name="Karaoz U."/>
            <person name="Brodie E.L."/>
            <person name="Williams K.H."/>
            <person name="Hubbard S.S."/>
            <person name="Banfield J.F."/>
        </authorList>
    </citation>
    <scope>NUCLEOTIDE SEQUENCE [LARGE SCALE GENOMIC DNA]</scope>
</reference>
<sequence length="276" mass="30651">MEYFKNKVIIITGASSGIGKELALQLASQGALLVLASRKEELLSPITNQCHELGGKAIAIKTDVACEDQCKNLIDKTIEAFGKIDILINNAGFGIRGNLEEQKDLKLFKYLMDVNYYGAVYCTRFSLPYLKKTKGQIIGVSSILGKIATKGNTAYSSSKFAMVGFFDALRLELKEFGIDVTMIYPGMVITGFVNRMLQPDGSLIGKDGDKFYSKDMMSTQKCAQIIINAIRKRKRQVIMTWYGVLGVWLNLIAPSLLDFILQKVNANHRKKLGKNI</sequence>
<organism evidence="5 6">
    <name type="scientific">candidate division WOR-1 bacterium RIFOXYB2_FULL_37_13</name>
    <dbReference type="NCBI Taxonomy" id="1802579"/>
    <lineage>
        <taxon>Bacteria</taxon>
        <taxon>Bacillati</taxon>
        <taxon>Saganbacteria</taxon>
    </lineage>
</organism>
<keyword evidence="4" id="KW-0812">Transmembrane</keyword>
<dbReference type="PANTHER" id="PTHR44196">
    <property type="entry name" value="DEHYDROGENASE/REDUCTASE SDR FAMILY MEMBER 7B"/>
    <property type="match status" value="1"/>
</dbReference>
<keyword evidence="4" id="KW-1133">Transmembrane helix</keyword>
<evidence type="ECO:0000313" key="6">
    <source>
        <dbReference type="Proteomes" id="UP000178417"/>
    </source>
</evidence>